<comment type="caution">
    <text evidence="3">The sequence shown here is derived from an EMBL/GenBank/DDBJ whole genome shotgun (WGS) entry which is preliminary data.</text>
</comment>
<feature type="chain" id="PRO_5045870143" evidence="2">
    <location>
        <begin position="28"/>
        <end position="493"/>
    </location>
</feature>
<organism evidence="3 4">
    <name type="scientific">Hibiscus sabdariffa</name>
    <name type="common">roselle</name>
    <dbReference type="NCBI Taxonomy" id="183260"/>
    <lineage>
        <taxon>Eukaryota</taxon>
        <taxon>Viridiplantae</taxon>
        <taxon>Streptophyta</taxon>
        <taxon>Embryophyta</taxon>
        <taxon>Tracheophyta</taxon>
        <taxon>Spermatophyta</taxon>
        <taxon>Magnoliopsida</taxon>
        <taxon>eudicotyledons</taxon>
        <taxon>Gunneridae</taxon>
        <taxon>Pentapetalae</taxon>
        <taxon>rosids</taxon>
        <taxon>malvids</taxon>
        <taxon>Malvales</taxon>
        <taxon>Malvaceae</taxon>
        <taxon>Malvoideae</taxon>
        <taxon>Hibiscus</taxon>
    </lineage>
</organism>
<sequence>MVKGLKQGLWESLYSLLWLFDQLMVIAGPMSGEGAFLNNYSTHHGAIETSSQGRMYRTWRGSIIMSWWRLCWSGSDVNIFLLSPDDGSSFGKGALHGAILPIKYDGPWPPWGLLWKWSLLIERWWLVLRYTAVFAGHGGWKYGGKNLKLEITPWAGNLEGKLTPSPWAYGASHPALGLSQFTSWVTEPPEPSLDHNKSNDGAGWSCGCFISPELEPRVPPLGYWIWNVDASLSKGSSIDHPNLGNYGDDQNVGCNVGLPVSGSGGSGRVRGCSLVLTHLGPPLCGHRKDGGKHGHTRGCIVDLPESGCCGSDRSRGCSEDLSRSGNLGFYIFSCWFKSPLHGQAAPPWVEHPKVADSNERKARPGIVYAEKGHDLEVEKDLKGKNIIATEQDAVGVRTVANKIKSIEGETEKNENKLIMASDHALPSTTMTPKNKSAKRSLKGKLEGNFSKKSKKDKSGPNPTLEDVENAQEVVSPPEAPISVEAVNQPRREQ</sequence>
<accession>A0ABR2ECQ0</accession>
<dbReference type="Proteomes" id="UP001472677">
    <property type="component" value="Unassembled WGS sequence"/>
</dbReference>
<dbReference type="EMBL" id="JBBPBM010000016">
    <property type="protein sequence ID" value="KAK8557882.1"/>
    <property type="molecule type" value="Genomic_DNA"/>
</dbReference>
<keyword evidence="2" id="KW-0732">Signal</keyword>
<gene>
    <name evidence="3" type="ORF">V6N12_010105</name>
</gene>
<feature type="signal peptide" evidence="2">
    <location>
        <begin position="1"/>
        <end position="27"/>
    </location>
</feature>
<name>A0ABR2ECQ0_9ROSI</name>
<protein>
    <submittedName>
        <fullName evidence="3">Uncharacterized protein</fullName>
    </submittedName>
</protein>
<keyword evidence="4" id="KW-1185">Reference proteome</keyword>
<evidence type="ECO:0000256" key="1">
    <source>
        <dbReference type="SAM" id="MobiDB-lite"/>
    </source>
</evidence>
<evidence type="ECO:0000313" key="3">
    <source>
        <dbReference type="EMBL" id="KAK8557882.1"/>
    </source>
</evidence>
<feature type="region of interest" description="Disordered" evidence="1">
    <location>
        <begin position="414"/>
        <end position="493"/>
    </location>
</feature>
<evidence type="ECO:0000256" key="2">
    <source>
        <dbReference type="SAM" id="SignalP"/>
    </source>
</evidence>
<evidence type="ECO:0000313" key="4">
    <source>
        <dbReference type="Proteomes" id="UP001472677"/>
    </source>
</evidence>
<reference evidence="3 4" key="1">
    <citation type="journal article" date="2024" name="G3 (Bethesda)">
        <title>Genome assembly of Hibiscus sabdariffa L. provides insights into metabolisms of medicinal natural products.</title>
        <authorList>
            <person name="Kim T."/>
        </authorList>
    </citation>
    <scope>NUCLEOTIDE SEQUENCE [LARGE SCALE GENOMIC DNA]</scope>
    <source>
        <strain evidence="3">TK-2024</strain>
        <tissue evidence="3">Old leaves</tissue>
    </source>
</reference>
<proteinExistence type="predicted"/>